<keyword evidence="1" id="KW-0732">Signal</keyword>
<dbReference type="PANTHER" id="PTHR11559">
    <property type="entry name" value="CARBOXYLESTERASE"/>
    <property type="match status" value="1"/>
</dbReference>
<feature type="chain" id="PRO_5042109665" description="Carboxylesterase type B domain-containing protein" evidence="1">
    <location>
        <begin position="23"/>
        <end position="151"/>
    </location>
</feature>
<reference evidence="3" key="1">
    <citation type="journal article" date="2023" name="G3 (Bethesda)">
        <title>A reference genome for the long-term kleptoplast-retaining sea slug Elysia crispata morphotype clarki.</title>
        <authorList>
            <person name="Eastman K.E."/>
            <person name="Pendleton A.L."/>
            <person name="Shaikh M.A."/>
            <person name="Suttiyut T."/>
            <person name="Ogas R."/>
            <person name="Tomko P."/>
            <person name="Gavelis G."/>
            <person name="Widhalm J.R."/>
            <person name="Wisecaver J.H."/>
        </authorList>
    </citation>
    <scope>NUCLEOTIDE SEQUENCE</scope>
    <source>
        <strain evidence="3">ECLA1</strain>
    </source>
</reference>
<evidence type="ECO:0000313" key="4">
    <source>
        <dbReference type="Proteomes" id="UP001283361"/>
    </source>
</evidence>
<dbReference type="InterPro" id="IPR029058">
    <property type="entry name" value="AB_hydrolase_fold"/>
</dbReference>
<dbReference type="EMBL" id="JAWDGP010006624">
    <property type="protein sequence ID" value="KAK3737743.1"/>
    <property type="molecule type" value="Genomic_DNA"/>
</dbReference>
<dbReference type="InterPro" id="IPR050309">
    <property type="entry name" value="Type-B_Carboxylest/Lipase"/>
</dbReference>
<accession>A0AAE1CUZ8</accession>
<dbReference type="AlphaFoldDB" id="A0AAE1CUZ8"/>
<evidence type="ECO:0000259" key="2">
    <source>
        <dbReference type="Pfam" id="PF00135"/>
    </source>
</evidence>
<proteinExistence type="predicted"/>
<comment type="caution">
    <text evidence="3">The sequence shown here is derived from an EMBL/GenBank/DDBJ whole genome shotgun (WGS) entry which is preliminary data.</text>
</comment>
<organism evidence="3 4">
    <name type="scientific">Elysia crispata</name>
    <name type="common">lettuce slug</name>
    <dbReference type="NCBI Taxonomy" id="231223"/>
    <lineage>
        <taxon>Eukaryota</taxon>
        <taxon>Metazoa</taxon>
        <taxon>Spiralia</taxon>
        <taxon>Lophotrochozoa</taxon>
        <taxon>Mollusca</taxon>
        <taxon>Gastropoda</taxon>
        <taxon>Heterobranchia</taxon>
        <taxon>Euthyneura</taxon>
        <taxon>Panpulmonata</taxon>
        <taxon>Sacoglossa</taxon>
        <taxon>Placobranchoidea</taxon>
        <taxon>Plakobranchidae</taxon>
        <taxon>Elysia</taxon>
    </lineage>
</organism>
<protein>
    <recommendedName>
        <fullName evidence="2">Carboxylesterase type B domain-containing protein</fullName>
    </recommendedName>
</protein>
<dbReference type="SUPFAM" id="SSF53474">
    <property type="entry name" value="alpha/beta-Hydrolases"/>
    <property type="match status" value="1"/>
</dbReference>
<evidence type="ECO:0000313" key="3">
    <source>
        <dbReference type="EMBL" id="KAK3737743.1"/>
    </source>
</evidence>
<dbReference type="Gene3D" id="3.40.50.1820">
    <property type="entry name" value="alpha/beta hydrolase"/>
    <property type="match status" value="1"/>
</dbReference>
<feature type="domain" description="Carboxylesterase type B" evidence="2">
    <location>
        <begin position="38"/>
        <end position="129"/>
    </location>
</feature>
<sequence length="151" mass="16655">MNRLAATHCLILVSVLMSATHGKPRQVRSTSEEPEYVTVTTQYGDIRGRNYNLSDSLDLNVFLGVPYAKPPVGELRLARPQPIESWSPDVHNATVHGAKCVQRVIASDPVLADVPFSEDCLFIDIYATRSVQPWTSISETTDQIAPSPDFS</sequence>
<name>A0AAE1CUZ8_9GAST</name>
<dbReference type="InterPro" id="IPR002018">
    <property type="entry name" value="CarbesteraseB"/>
</dbReference>
<dbReference type="Proteomes" id="UP001283361">
    <property type="component" value="Unassembled WGS sequence"/>
</dbReference>
<dbReference type="Pfam" id="PF00135">
    <property type="entry name" value="COesterase"/>
    <property type="match status" value="1"/>
</dbReference>
<feature type="signal peptide" evidence="1">
    <location>
        <begin position="1"/>
        <end position="22"/>
    </location>
</feature>
<evidence type="ECO:0000256" key="1">
    <source>
        <dbReference type="SAM" id="SignalP"/>
    </source>
</evidence>
<keyword evidence="4" id="KW-1185">Reference proteome</keyword>
<gene>
    <name evidence="3" type="ORF">RRG08_000365</name>
</gene>